<dbReference type="EMBL" id="JANBUW010000594">
    <property type="protein sequence ID" value="KAJ2846221.1"/>
    <property type="molecule type" value="Genomic_DNA"/>
</dbReference>
<dbReference type="InterPro" id="IPR051210">
    <property type="entry name" value="Ub_ligase/GEF_domain"/>
</dbReference>
<accession>A0A9W8IC47</accession>
<dbReference type="PANTHER" id="PTHR22870">
    <property type="entry name" value="REGULATOR OF CHROMOSOME CONDENSATION"/>
    <property type="match status" value="1"/>
</dbReference>
<sequence length="276" mass="29545">MIVRGADGARRVLVCGNNAYGQLGIGRFRQSGELQRWEISELTTLNELLNSGEEPIKVQCGLDHTVILTSTGRVLAMGWGDDGQLGTGIGVSSNRPVCVAGLDKVPIVNISSSTDFTLALSADNRLFYWGNAEYGQCMIGEKRDRVLLRMEIPFDGEIADIAAGGCHSLLLTRNGQVYVCGYGALGLGKHQISVLKPTRIKGLDSITAIYASTDRSLAISTDRRVFSWGLANAAGRLGNGSKNIFEPKVLDINSELVDPNMTAVGNDIALIASKNC</sequence>
<evidence type="ECO:0000313" key="4">
    <source>
        <dbReference type="EMBL" id="KAJ2846221.1"/>
    </source>
</evidence>
<reference evidence="4" key="1">
    <citation type="submission" date="2022-07" db="EMBL/GenBank/DDBJ databases">
        <title>Phylogenomic reconstructions and comparative analyses of Kickxellomycotina fungi.</title>
        <authorList>
            <person name="Reynolds N.K."/>
            <person name="Stajich J.E."/>
            <person name="Barry K."/>
            <person name="Grigoriev I.V."/>
            <person name="Crous P."/>
            <person name="Smith M.E."/>
        </authorList>
    </citation>
    <scope>NUCLEOTIDE SEQUENCE</scope>
    <source>
        <strain evidence="4">NRRL 1566</strain>
    </source>
</reference>
<proteinExistence type="predicted"/>
<dbReference type="PRINTS" id="PR00633">
    <property type="entry name" value="RCCNDNSATION"/>
</dbReference>
<feature type="domain" description="RCC1-like" evidence="3">
    <location>
        <begin position="11"/>
        <end position="263"/>
    </location>
</feature>
<dbReference type="PANTHER" id="PTHR22870:SF408">
    <property type="entry name" value="OS09G0560450 PROTEIN"/>
    <property type="match status" value="1"/>
</dbReference>
<dbReference type="Proteomes" id="UP001139887">
    <property type="component" value="Unassembled WGS sequence"/>
</dbReference>
<feature type="repeat" description="RCC1" evidence="2">
    <location>
        <begin position="10"/>
        <end position="71"/>
    </location>
</feature>
<dbReference type="Gene3D" id="2.130.10.30">
    <property type="entry name" value="Regulator of chromosome condensation 1/beta-lactamase-inhibitor protein II"/>
    <property type="match status" value="1"/>
</dbReference>
<comment type="caution">
    <text evidence="4">The sequence shown here is derived from an EMBL/GenBank/DDBJ whole genome shotgun (WGS) entry which is preliminary data.</text>
</comment>
<dbReference type="SUPFAM" id="SSF50985">
    <property type="entry name" value="RCC1/BLIP-II"/>
    <property type="match status" value="1"/>
</dbReference>
<organism evidence="4 5">
    <name type="scientific">Coemansia brasiliensis</name>
    <dbReference type="NCBI Taxonomy" id="2650707"/>
    <lineage>
        <taxon>Eukaryota</taxon>
        <taxon>Fungi</taxon>
        <taxon>Fungi incertae sedis</taxon>
        <taxon>Zoopagomycota</taxon>
        <taxon>Kickxellomycotina</taxon>
        <taxon>Kickxellomycetes</taxon>
        <taxon>Kickxellales</taxon>
        <taxon>Kickxellaceae</taxon>
        <taxon>Coemansia</taxon>
    </lineage>
</organism>
<dbReference type="AlphaFoldDB" id="A0A9W8IC47"/>
<gene>
    <name evidence="4" type="ORF">IWW36_004453</name>
</gene>
<name>A0A9W8IC47_9FUNG</name>
<dbReference type="OrthoDB" id="5370059at2759"/>
<keyword evidence="5" id="KW-1185">Reference proteome</keyword>
<dbReference type="InterPro" id="IPR058923">
    <property type="entry name" value="RCC1-like_dom"/>
</dbReference>
<dbReference type="PROSITE" id="PS50012">
    <property type="entry name" value="RCC1_3"/>
    <property type="match status" value="3"/>
</dbReference>
<evidence type="ECO:0000256" key="1">
    <source>
        <dbReference type="ARBA" id="ARBA00022737"/>
    </source>
</evidence>
<dbReference type="Pfam" id="PF25390">
    <property type="entry name" value="WD40_RLD"/>
    <property type="match status" value="1"/>
</dbReference>
<dbReference type="InterPro" id="IPR009091">
    <property type="entry name" value="RCC1/BLIP-II"/>
</dbReference>
<keyword evidence="1" id="KW-0677">Repeat</keyword>
<dbReference type="PROSITE" id="PS00626">
    <property type="entry name" value="RCC1_2"/>
    <property type="match status" value="1"/>
</dbReference>
<evidence type="ECO:0000313" key="5">
    <source>
        <dbReference type="Proteomes" id="UP001139887"/>
    </source>
</evidence>
<evidence type="ECO:0000256" key="2">
    <source>
        <dbReference type="PROSITE-ProRule" id="PRU00235"/>
    </source>
</evidence>
<evidence type="ECO:0000259" key="3">
    <source>
        <dbReference type="Pfam" id="PF25390"/>
    </source>
</evidence>
<feature type="repeat" description="RCC1" evidence="2">
    <location>
        <begin position="72"/>
        <end position="123"/>
    </location>
</feature>
<protein>
    <recommendedName>
        <fullName evidence="3">RCC1-like domain-containing protein</fullName>
    </recommendedName>
</protein>
<dbReference type="InterPro" id="IPR000408">
    <property type="entry name" value="Reg_chr_condens"/>
</dbReference>
<feature type="repeat" description="RCC1" evidence="2">
    <location>
        <begin position="124"/>
        <end position="174"/>
    </location>
</feature>